<comment type="caution">
    <text evidence="3">The sequence shown here is derived from an EMBL/GenBank/DDBJ whole genome shotgun (WGS) entry which is preliminary data.</text>
</comment>
<dbReference type="PANTHER" id="PTHR33083:SF103">
    <property type="entry name" value="SENESCENCE REGULATOR"/>
    <property type="match status" value="1"/>
</dbReference>
<keyword evidence="4" id="KW-1185">Reference proteome</keyword>
<feature type="compositionally biased region" description="Low complexity" evidence="2">
    <location>
        <begin position="44"/>
        <end position="63"/>
    </location>
</feature>
<comment type="similarity">
    <text evidence="1">Belongs to the senescence regulator S40 family.</text>
</comment>
<feature type="region of interest" description="Disordered" evidence="2">
    <location>
        <begin position="1"/>
        <end position="20"/>
    </location>
</feature>
<evidence type="ECO:0000313" key="4">
    <source>
        <dbReference type="Proteomes" id="UP001341840"/>
    </source>
</evidence>
<dbReference type="EMBL" id="JASCZI010121431">
    <property type="protein sequence ID" value="MED6161719.1"/>
    <property type="molecule type" value="Genomic_DNA"/>
</dbReference>
<evidence type="ECO:0000256" key="1">
    <source>
        <dbReference type="ARBA" id="ARBA00034773"/>
    </source>
</evidence>
<evidence type="ECO:0000256" key="2">
    <source>
        <dbReference type="SAM" id="MobiDB-lite"/>
    </source>
</evidence>
<feature type="compositionally biased region" description="Acidic residues" evidence="2">
    <location>
        <begin position="118"/>
        <end position="132"/>
    </location>
</feature>
<protein>
    <submittedName>
        <fullName evidence="3">Uncharacterized protein</fullName>
    </submittedName>
</protein>
<dbReference type="PANTHER" id="PTHR33083">
    <property type="entry name" value="EXPRESSED PROTEIN"/>
    <property type="match status" value="1"/>
</dbReference>
<dbReference type="Pfam" id="PF04520">
    <property type="entry name" value="Senescence_reg"/>
    <property type="match status" value="1"/>
</dbReference>
<dbReference type="Proteomes" id="UP001341840">
    <property type="component" value="Unassembled WGS sequence"/>
</dbReference>
<organism evidence="3 4">
    <name type="scientific">Stylosanthes scabra</name>
    <dbReference type="NCBI Taxonomy" id="79078"/>
    <lineage>
        <taxon>Eukaryota</taxon>
        <taxon>Viridiplantae</taxon>
        <taxon>Streptophyta</taxon>
        <taxon>Embryophyta</taxon>
        <taxon>Tracheophyta</taxon>
        <taxon>Spermatophyta</taxon>
        <taxon>Magnoliopsida</taxon>
        <taxon>eudicotyledons</taxon>
        <taxon>Gunneridae</taxon>
        <taxon>Pentapetalae</taxon>
        <taxon>rosids</taxon>
        <taxon>fabids</taxon>
        <taxon>Fabales</taxon>
        <taxon>Fabaceae</taxon>
        <taxon>Papilionoideae</taxon>
        <taxon>50 kb inversion clade</taxon>
        <taxon>dalbergioids sensu lato</taxon>
        <taxon>Dalbergieae</taxon>
        <taxon>Pterocarpus clade</taxon>
        <taxon>Stylosanthes</taxon>
    </lineage>
</organism>
<dbReference type="InterPro" id="IPR007608">
    <property type="entry name" value="Senescence_reg_S40"/>
</dbReference>
<feature type="non-terminal residue" evidence="3">
    <location>
        <position position="145"/>
    </location>
</feature>
<accession>A0ABU6UKW0</accession>
<proteinExistence type="inferred from homology"/>
<gene>
    <name evidence="3" type="ORF">PIB30_063370</name>
</gene>
<evidence type="ECO:0000313" key="3">
    <source>
        <dbReference type="EMBL" id="MED6161719.1"/>
    </source>
</evidence>
<reference evidence="3 4" key="1">
    <citation type="journal article" date="2023" name="Plants (Basel)">
        <title>Bridging the Gap: Combining Genomics and Transcriptomics Approaches to Understand Stylosanthes scabra, an Orphan Legume from the Brazilian Caatinga.</title>
        <authorList>
            <person name="Ferreira-Neto J.R.C."/>
            <person name="da Silva M.D."/>
            <person name="Binneck E."/>
            <person name="de Melo N.F."/>
            <person name="da Silva R.H."/>
            <person name="de Melo A.L.T.M."/>
            <person name="Pandolfi V."/>
            <person name="Bustamante F.O."/>
            <person name="Brasileiro-Vidal A.C."/>
            <person name="Benko-Iseppon A.M."/>
        </authorList>
    </citation>
    <scope>NUCLEOTIDE SEQUENCE [LARGE SCALE GENOMIC DNA]</scope>
    <source>
        <tissue evidence="3">Leaves</tissue>
    </source>
</reference>
<name>A0ABU6UKW0_9FABA</name>
<sequence>MADWGGYMNKSSGFIGGVSSMRDEEFDEQDVWGTDMITKDKKNYSTTKTTVSKSKEFSSSSCSAWNKGASPRKIPRANNGVLLPSSDEDRDGQAVLRGSSAPMDIPDWSKIYGKKKDDDEEEEEENEDDDGDGIILPPHEWIARK</sequence>
<feature type="region of interest" description="Disordered" evidence="2">
    <location>
        <begin position="42"/>
        <end position="145"/>
    </location>
</feature>